<name>A0A930VWR5_9ACTN</name>
<dbReference type="Gene3D" id="3.40.50.1000">
    <property type="entry name" value="HAD superfamily/HAD-like"/>
    <property type="match status" value="1"/>
</dbReference>
<dbReference type="GO" id="GO:0005829">
    <property type="term" value="C:cytosol"/>
    <property type="evidence" value="ECO:0007669"/>
    <property type="project" value="TreeGrafter"/>
</dbReference>
<sequence>MIKLVLSDMDNTLIPFGNRHPSARTRAAIHDLLDTGVLFGPDTGRDYVELMRLFAMDEACFQTGIISTGKRIRVRGTYVSQTIIPHDVLCGVHRALLDEADKFLVCYPLETNLLNPAYAIGDINPDDLAFCEKRFTFNGAIVPEVPDIDFVAATIACMGGPKEMERTRRIIAQACPAIDLVSPVPNWFDVLPKGVSKASGLEVLLKATGFGYDEVVIFGDAENDLEILKKVPYSVAVANATPEVLRTANYVVGASEDDGVACALEEITRATKAGEMPRFLMGE</sequence>
<accession>A0A930VWR5</accession>
<evidence type="ECO:0000313" key="2">
    <source>
        <dbReference type="Proteomes" id="UP000698335"/>
    </source>
</evidence>
<dbReference type="Pfam" id="PF08282">
    <property type="entry name" value="Hydrolase_3"/>
    <property type="match status" value="1"/>
</dbReference>
<organism evidence="1 2">
    <name type="scientific">Lancefieldella rimae</name>
    <dbReference type="NCBI Taxonomy" id="1383"/>
    <lineage>
        <taxon>Bacteria</taxon>
        <taxon>Bacillati</taxon>
        <taxon>Actinomycetota</taxon>
        <taxon>Coriobacteriia</taxon>
        <taxon>Coriobacteriales</taxon>
        <taxon>Atopobiaceae</taxon>
        <taxon>Lancefieldella</taxon>
    </lineage>
</organism>
<dbReference type="PANTHER" id="PTHR10000:SF8">
    <property type="entry name" value="HAD SUPERFAMILY HYDROLASE-LIKE, TYPE 3"/>
    <property type="match status" value="1"/>
</dbReference>
<gene>
    <name evidence="1" type="ORF">HXK26_02330</name>
</gene>
<dbReference type="SUPFAM" id="SSF56784">
    <property type="entry name" value="HAD-like"/>
    <property type="match status" value="1"/>
</dbReference>
<dbReference type="AlphaFoldDB" id="A0A930VWR5"/>
<dbReference type="GO" id="GO:0000287">
    <property type="term" value="F:magnesium ion binding"/>
    <property type="evidence" value="ECO:0007669"/>
    <property type="project" value="TreeGrafter"/>
</dbReference>
<comment type="caution">
    <text evidence="1">The sequence shown here is derived from an EMBL/GenBank/DDBJ whole genome shotgun (WGS) entry which is preliminary data.</text>
</comment>
<dbReference type="InterPro" id="IPR023214">
    <property type="entry name" value="HAD_sf"/>
</dbReference>
<dbReference type="PANTHER" id="PTHR10000">
    <property type="entry name" value="PHOSPHOSERINE PHOSPHATASE"/>
    <property type="match status" value="1"/>
</dbReference>
<reference evidence="1" key="1">
    <citation type="submission" date="2020-04" db="EMBL/GenBank/DDBJ databases">
        <title>Deep metagenomics examines the oral microbiome during advanced dental caries in children, revealing novel taxa and co-occurrences with host molecules.</title>
        <authorList>
            <person name="Baker J.L."/>
            <person name="Morton J.T."/>
            <person name="Dinis M."/>
            <person name="Alvarez R."/>
            <person name="Tran N.C."/>
            <person name="Knight R."/>
            <person name="Edlund A."/>
        </authorList>
    </citation>
    <scope>NUCLEOTIDE SEQUENCE</scope>
    <source>
        <strain evidence="1">JCVI_38_bin.5</strain>
    </source>
</reference>
<proteinExistence type="predicted"/>
<dbReference type="Proteomes" id="UP000698335">
    <property type="component" value="Unassembled WGS sequence"/>
</dbReference>
<protein>
    <submittedName>
        <fullName evidence="1">HAD family phosphatase</fullName>
    </submittedName>
</protein>
<dbReference type="EMBL" id="JABZGW010000063">
    <property type="protein sequence ID" value="MBF4807520.1"/>
    <property type="molecule type" value="Genomic_DNA"/>
</dbReference>
<dbReference type="InterPro" id="IPR036412">
    <property type="entry name" value="HAD-like_sf"/>
</dbReference>
<dbReference type="GO" id="GO:0016791">
    <property type="term" value="F:phosphatase activity"/>
    <property type="evidence" value="ECO:0007669"/>
    <property type="project" value="TreeGrafter"/>
</dbReference>
<evidence type="ECO:0000313" key="1">
    <source>
        <dbReference type="EMBL" id="MBF4807520.1"/>
    </source>
</evidence>
<dbReference type="Gene3D" id="3.30.1240.10">
    <property type="match status" value="1"/>
</dbReference>
<dbReference type="RefSeq" id="WP_423977112.1">
    <property type="nucleotide sequence ID" value="NZ_CBDELS010000010.1"/>
</dbReference>